<organism evidence="2 3">
    <name type="scientific">Paenibacillus plantiphilus</name>
    <dbReference type="NCBI Taxonomy" id="2905650"/>
    <lineage>
        <taxon>Bacteria</taxon>
        <taxon>Bacillati</taxon>
        <taxon>Bacillota</taxon>
        <taxon>Bacilli</taxon>
        <taxon>Bacillales</taxon>
        <taxon>Paenibacillaceae</taxon>
        <taxon>Paenibacillus</taxon>
    </lineage>
</organism>
<keyword evidence="1" id="KW-1133">Transmembrane helix</keyword>
<reference evidence="2" key="1">
    <citation type="submission" date="2022-01" db="EMBL/GenBank/DDBJ databases">
        <authorList>
            <person name="Criscuolo A."/>
        </authorList>
    </citation>
    <scope>NUCLEOTIDE SEQUENCE</scope>
    <source>
        <strain evidence="2">CIP111893</strain>
    </source>
</reference>
<gene>
    <name evidence="2" type="ORF">PAECIP111893_01448</name>
</gene>
<dbReference type="EMBL" id="CAKMMF010000006">
    <property type="protein sequence ID" value="CAH1200560.1"/>
    <property type="molecule type" value="Genomic_DNA"/>
</dbReference>
<dbReference type="Proteomes" id="UP000838686">
    <property type="component" value="Unassembled WGS sequence"/>
</dbReference>
<evidence type="ECO:0000256" key="1">
    <source>
        <dbReference type="SAM" id="Phobius"/>
    </source>
</evidence>
<name>A0ABN8G5Y2_9BACL</name>
<protein>
    <submittedName>
        <fullName evidence="2">Uncharacterized protein</fullName>
    </submittedName>
</protein>
<keyword evidence="1" id="KW-0812">Transmembrane</keyword>
<sequence>MKKPINYIGLLFLIFVISFLSYKLLAPQQLRTEGKLDRVLTTESSLIKDDIALPPTLDSYVSEAILAHNADYYQEGAFQTESHVTLKTIENENTTMVYLMAYYAVYDFPEGKPELVSGSHIPVSLTFSKDDSGVYALTEYWEASDGSYYTSSIKEKFPSDVYEQAINTQLYAEQQRAACIKKAKEYIRQQQGI</sequence>
<keyword evidence="1" id="KW-0472">Membrane</keyword>
<evidence type="ECO:0000313" key="3">
    <source>
        <dbReference type="Proteomes" id="UP000838686"/>
    </source>
</evidence>
<comment type="caution">
    <text evidence="2">The sequence shown here is derived from an EMBL/GenBank/DDBJ whole genome shotgun (WGS) entry which is preliminary data.</text>
</comment>
<accession>A0ABN8G5Y2</accession>
<feature type="transmembrane region" description="Helical" evidence="1">
    <location>
        <begin position="6"/>
        <end position="25"/>
    </location>
</feature>
<dbReference type="RefSeq" id="WP_236339795.1">
    <property type="nucleotide sequence ID" value="NZ_CAKMMF010000006.1"/>
</dbReference>
<proteinExistence type="predicted"/>
<keyword evidence="3" id="KW-1185">Reference proteome</keyword>
<evidence type="ECO:0000313" key="2">
    <source>
        <dbReference type="EMBL" id="CAH1200560.1"/>
    </source>
</evidence>